<dbReference type="RefSeq" id="XP_016456417.1">
    <property type="nucleotide sequence ID" value="XM_016600931.1"/>
</dbReference>
<dbReference type="KEGG" id="nta:107780401"/>
<reference evidence="1" key="1">
    <citation type="submission" date="2025-08" db="UniProtKB">
        <authorList>
            <consortium name="RefSeq"/>
        </authorList>
    </citation>
    <scope>IDENTIFICATION</scope>
</reference>
<gene>
    <name evidence="1" type="primary">LOC107780401</name>
</gene>
<sequence>MLLIPEEVSCRSSAESLTSYLIYFYWHQAYKQCLVAAGMTLGLKTVQLCRKRKVLSLRIWQCYSLSVFLYLKFHVSTRFCCWNQHLLYSLCLQGFLQVEVSFLMLV</sequence>
<dbReference type="PaxDb" id="4097-A0A1S3YX42"/>
<protein>
    <submittedName>
        <fullName evidence="1">Uncharacterized protein isoform X1</fullName>
    </submittedName>
</protein>
<proteinExistence type="predicted"/>
<organism evidence="1">
    <name type="scientific">Nicotiana tabacum</name>
    <name type="common">Common tobacco</name>
    <dbReference type="NCBI Taxonomy" id="4097"/>
    <lineage>
        <taxon>Eukaryota</taxon>
        <taxon>Viridiplantae</taxon>
        <taxon>Streptophyta</taxon>
        <taxon>Embryophyta</taxon>
        <taxon>Tracheophyta</taxon>
        <taxon>Spermatophyta</taxon>
        <taxon>Magnoliopsida</taxon>
        <taxon>eudicotyledons</taxon>
        <taxon>Gunneridae</taxon>
        <taxon>Pentapetalae</taxon>
        <taxon>asterids</taxon>
        <taxon>lamiids</taxon>
        <taxon>Solanales</taxon>
        <taxon>Solanaceae</taxon>
        <taxon>Nicotianoideae</taxon>
        <taxon>Nicotianeae</taxon>
        <taxon>Nicotiana</taxon>
    </lineage>
</organism>
<evidence type="ECO:0000313" key="1">
    <source>
        <dbReference type="RefSeq" id="XP_016456417.1"/>
    </source>
</evidence>
<accession>A0A1S3YX42</accession>
<dbReference type="AlphaFoldDB" id="A0A1S3YX42"/>
<name>A0A1S3YX42_TOBAC</name>